<protein>
    <recommendedName>
        <fullName evidence="2">VOC domain-containing protein</fullName>
    </recommendedName>
</protein>
<dbReference type="SUPFAM" id="SSF54593">
    <property type="entry name" value="Glyoxalase/Bleomycin resistance protein/Dihydroxybiphenyl dioxygenase"/>
    <property type="match status" value="1"/>
</dbReference>
<accession>A0A6C0P884</accession>
<sequence>MRVHHFSLEVQDLEQSVAFYERLLGFVPESRLLLDGERIAFLKLGAARLELVQPAALASASSQSEASASAAPTTGARLLQTHMAFEVDDLRAAIDPLLHAGCVLVEGPSLLANGWSNVFLDGLNGERLEFVELKKFDK</sequence>
<evidence type="ECO:0000256" key="1">
    <source>
        <dbReference type="ARBA" id="ARBA00022723"/>
    </source>
</evidence>
<gene>
    <name evidence="3" type="ORF">GZH47_25635</name>
</gene>
<dbReference type="InterPro" id="IPR037523">
    <property type="entry name" value="VOC_core"/>
</dbReference>
<dbReference type="InterPro" id="IPR029068">
    <property type="entry name" value="Glyas_Bleomycin-R_OHBP_Dase"/>
</dbReference>
<dbReference type="GO" id="GO:0046872">
    <property type="term" value="F:metal ion binding"/>
    <property type="evidence" value="ECO:0007669"/>
    <property type="project" value="UniProtKB-KW"/>
</dbReference>
<dbReference type="Gene3D" id="3.10.180.10">
    <property type="entry name" value="2,3-Dihydroxybiphenyl 1,2-Dioxygenase, domain 1"/>
    <property type="match status" value="1"/>
</dbReference>
<dbReference type="Proteomes" id="UP000479114">
    <property type="component" value="Chromosome"/>
</dbReference>
<dbReference type="KEGG" id="prz:GZH47_25635"/>
<dbReference type="InterPro" id="IPR051785">
    <property type="entry name" value="MMCE/EMCE_epimerase"/>
</dbReference>
<dbReference type="GO" id="GO:0004493">
    <property type="term" value="F:methylmalonyl-CoA epimerase activity"/>
    <property type="evidence" value="ECO:0007669"/>
    <property type="project" value="TreeGrafter"/>
</dbReference>
<dbReference type="RefSeq" id="WP_162643840.1">
    <property type="nucleotide sequence ID" value="NZ_CP048286.1"/>
</dbReference>
<reference evidence="3 4" key="1">
    <citation type="submission" date="2020-02" db="EMBL/GenBank/DDBJ databases">
        <title>Paenibacillus sp. nov., isolated from rhizosphere soil of tomato.</title>
        <authorList>
            <person name="Weon H.-Y."/>
            <person name="Lee S.A."/>
        </authorList>
    </citation>
    <scope>NUCLEOTIDE SEQUENCE [LARGE SCALE GENOMIC DNA]</scope>
    <source>
        <strain evidence="3 4">14171R-81</strain>
    </source>
</reference>
<keyword evidence="4" id="KW-1185">Reference proteome</keyword>
<evidence type="ECO:0000259" key="2">
    <source>
        <dbReference type="PROSITE" id="PS51819"/>
    </source>
</evidence>
<organism evidence="3 4">
    <name type="scientific">Paenibacillus rhizovicinus</name>
    <dbReference type="NCBI Taxonomy" id="2704463"/>
    <lineage>
        <taxon>Bacteria</taxon>
        <taxon>Bacillati</taxon>
        <taxon>Bacillota</taxon>
        <taxon>Bacilli</taxon>
        <taxon>Bacillales</taxon>
        <taxon>Paenibacillaceae</taxon>
        <taxon>Paenibacillus</taxon>
    </lineage>
</organism>
<proteinExistence type="predicted"/>
<dbReference type="PANTHER" id="PTHR43048">
    <property type="entry name" value="METHYLMALONYL-COA EPIMERASE"/>
    <property type="match status" value="1"/>
</dbReference>
<dbReference type="Pfam" id="PF00903">
    <property type="entry name" value="Glyoxalase"/>
    <property type="match status" value="1"/>
</dbReference>
<name>A0A6C0P884_9BACL</name>
<evidence type="ECO:0000313" key="4">
    <source>
        <dbReference type="Proteomes" id="UP000479114"/>
    </source>
</evidence>
<dbReference type="AlphaFoldDB" id="A0A6C0P884"/>
<evidence type="ECO:0000313" key="3">
    <source>
        <dbReference type="EMBL" id="QHW33843.1"/>
    </source>
</evidence>
<keyword evidence="1" id="KW-0479">Metal-binding</keyword>
<dbReference type="EMBL" id="CP048286">
    <property type="protein sequence ID" value="QHW33843.1"/>
    <property type="molecule type" value="Genomic_DNA"/>
</dbReference>
<feature type="domain" description="VOC" evidence="2">
    <location>
        <begin position="2"/>
        <end position="133"/>
    </location>
</feature>
<dbReference type="PROSITE" id="PS51819">
    <property type="entry name" value="VOC"/>
    <property type="match status" value="1"/>
</dbReference>
<dbReference type="PANTHER" id="PTHR43048:SF3">
    <property type="entry name" value="METHYLMALONYL-COA EPIMERASE, MITOCHONDRIAL"/>
    <property type="match status" value="1"/>
</dbReference>
<dbReference type="InterPro" id="IPR004360">
    <property type="entry name" value="Glyas_Fos-R_dOase_dom"/>
</dbReference>
<dbReference type="GO" id="GO:0046491">
    <property type="term" value="P:L-methylmalonyl-CoA metabolic process"/>
    <property type="evidence" value="ECO:0007669"/>
    <property type="project" value="TreeGrafter"/>
</dbReference>